<keyword evidence="1" id="KW-1133">Transmembrane helix</keyword>
<dbReference type="RefSeq" id="WP_201920416.1">
    <property type="nucleotide sequence ID" value="NZ_BAABAX010000003.1"/>
</dbReference>
<gene>
    <name evidence="3" type="ORF">JJQ60_12655</name>
</gene>
<evidence type="ECO:0000256" key="1">
    <source>
        <dbReference type="SAM" id="Phobius"/>
    </source>
</evidence>
<feature type="transmembrane region" description="Helical" evidence="1">
    <location>
        <begin position="268"/>
        <end position="285"/>
    </location>
</feature>
<dbReference type="Pfam" id="PF14258">
    <property type="entry name" value="DUF4350"/>
    <property type="match status" value="1"/>
</dbReference>
<evidence type="ECO:0000313" key="4">
    <source>
        <dbReference type="Proteomes" id="UP000651057"/>
    </source>
</evidence>
<protein>
    <submittedName>
        <fullName evidence="3">DUF4350 domain-containing protein</fullName>
    </submittedName>
</protein>
<organism evidence="3 4">
    <name type="scientific">Aquimarina mytili</name>
    <dbReference type="NCBI Taxonomy" id="874423"/>
    <lineage>
        <taxon>Bacteria</taxon>
        <taxon>Pseudomonadati</taxon>
        <taxon>Bacteroidota</taxon>
        <taxon>Flavobacteriia</taxon>
        <taxon>Flavobacteriales</taxon>
        <taxon>Flavobacteriaceae</taxon>
        <taxon>Aquimarina</taxon>
    </lineage>
</organism>
<feature type="domain" description="DUF4350" evidence="2">
    <location>
        <begin position="39"/>
        <end position="228"/>
    </location>
</feature>
<comment type="caution">
    <text evidence="3">The sequence shown here is derived from an EMBL/GenBank/DDBJ whole genome shotgun (WGS) entry which is preliminary data.</text>
</comment>
<dbReference type="Proteomes" id="UP000651057">
    <property type="component" value="Unassembled WGS sequence"/>
</dbReference>
<accession>A0A937D8S8</accession>
<reference evidence="3" key="1">
    <citation type="submission" date="2021-01" db="EMBL/GenBank/DDBJ databases">
        <authorList>
            <person name="Zhong Y.L."/>
        </authorList>
    </citation>
    <scope>NUCLEOTIDE SEQUENCE</scope>
    <source>
        <strain evidence="3">KCTC 23302</strain>
    </source>
</reference>
<dbReference type="EMBL" id="JAERQJ010000004">
    <property type="protein sequence ID" value="MBL0684370.1"/>
    <property type="molecule type" value="Genomic_DNA"/>
</dbReference>
<sequence length="397" mass="46174">MDKKSRNILILFGVALLAIIIIELVRPTPINWKSSYTSTDKIPFGSYILFEELKELDSQKEINVISKNPYDFLDELEYKSSSTYVFINSSIDFDKRSYEKLITYVEQGNSVFISAGDFGQIIKDSLNIETEMEYQLTEKEITPTFFSSFIKEEIVPKFKKNIYKTVFKSFDTTKTTALGYYKDDEVQEKLSQVNFIKVKAGKGAIYFNTLPEAFSNYYMLNGNHKYAATCLSFLNDFDTLYWDDYLKDGRKIINSPMRFVLNQTPLRWAYYLLLIGLLIFVIFTGKREQRIIPIVKPLENTSIEFTKTIGNLYFQHKDYSDIISKKITYFLEKIRSTYYINTNTLNADFINRLAVKTNHSVGQTKELIDLINNLRGKAIHSEADLIALHKKVEEFTL</sequence>
<proteinExistence type="predicted"/>
<evidence type="ECO:0000313" key="3">
    <source>
        <dbReference type="EMBL" id="MBL0684370.1"/>
    </source>
</evidence>
<evidence type="ECO:0000259" key="2">
    <source>
        <dbReference type="Pfam" id="PF14258"/>
    </source>
</evidence>
<name>A0A937D8S8_9FLAO</name>
<keyword evidence="1" id="KW-0472">Membrane</keyword>
<keyword evidence="1" id="KW-0812">Transmembrane</keyword>
<keyword evidence="4" id="KW-1185">Reference proteome</keyword>
<dbReference type="AlphaFoldDB" id="A0A937D8S8"/>
<dbReference type="InterPro" id="IPR025646">
    <property type="entry name" value="DUF4350"/>
</dbReference>